<dbReference type="InterPro" id="IPR011989">
    <property type="entry name" value="ARM-like"/>
</dbReference>
<dbReference type="Gene3D" id="3.10.450.50">
    <property type="match status" value="1"/>
</dbReference>
<dbReference type="EMBL" id="MTKQ01000035">
    <property type="protein sequence ID" value="RWX49006.1"/>
    <property type="molecule type" value="Genomic_DNA"/>
</dbReference>
<dbReference type="Pfam" id="PF06685">
    <property type="entry name" value="DUF1186"/>
    <property type="match status" value="1"/>
</dbReference>
<dbReference type="Gene3D" id="1.25.10.10">
    <property type="entry name" value="Leucine-rich Repeat Variant"/>
    <property type="match status" value="1"/>
</dbReference>
<dbReference type="Pfam" id="PF02810">
    <property type="entry name" value="SEC-C"/>
    <property type="match status" value="1"/>
</dbReference>
<organism evidence="1 2">
    <name type="scientific">Candidatus Electrothrix marina</name>
    <dbReference type="NCBI Taxonomy" id="1859130"/>
    <lineage>
        <taxon>Bacteria</taxon>
        <taxon>Pseudomonadati</taxon>
        <taxon>Thermodesulfobacteriota</taxon>
        <taxon>Desulfobulbia</taxon>
        <taxon>Desulfobulbales</taxon>
        <taxon>Desulfobulbaceae</taxon>
        <taxon>Candidatus Electrothrix</taxon>
    </lineage>
</organism>
<dbReference type="AlphaFoldDB" id="A0A3S3QVQ1"/>
<proteinExistence type="predicted"/>
<evidence type="ECO:0000313" key="1">
    <source>
        <dbReference type="EMBL" id="RWX49006.1"/>
    </source>
</evidence>
<sequence length="264" mass="29425">MSTNQYTEPVSSLLTYGSARNIKDWSVYLELGLNEEHIPELIKMVGDEQLNQADGENSEAWAAPIHAWRTLGVLRAAEAVPTMIDQLYQVDEYHNDWISEDMPKAFAMIGEPAIQALTQYAGDTSRTLYARAAAASGLSHIGKEHPETREACIAGIEKALAGYRQNDFSLNGSLVARLLNLKATEAFPTIQKAYQDDCVDLMFCGDLEDVEVLLGLREKQSTEHSDVQDIDTFPGYKRRKKKIGRNEPCSCGSGKKYKKCCLNR</sequence>
<dbReference type="InterPro" id="IPR010602">
    <property type="entry name" value="DUF1186"/>
</dbReference>
<comment type="caution">
    <text evidence="1">The sequence shown here is derived from an EMBL/GenBank/DDBJ whole genome shotgun (WGS) entry which is preliminary data.</text>
</comment>
<evidence type="ECO:0000313" key="2">
    <source>
        <dbReference type="Proteomes" id="UP000286862"/>
    </source>
</evidence>
<dbReference type="PANTHER" id="PTHR33747">
    <property type="entry name" value="UPF0225 PROTEIN SCO1677"/>
    <property type="match status" value="1"/>
</dbReference>
<dbReference type="PANTHER" id="PTHR33747:SF1">
    <property type="entry name" value="ADENYLATE CYCLASE-ASSOCIATED CAP C-TERMINAL DOMAIN-CONTAINING PROTEIN"/>
    <property type="match status" value="1"/>
</dbReference>
<name>A0A3S3QVQ1_9BACT</name>
<dbReference type="SUPFAM" id="SSF103642">
    <property type="entry name" value="Sec-C motif"/>
    <property type="match status" value="1"/>
</dbReference>
<dbReference type="InterPro" id="IPR004027">
    <property type="entry name" value="SEC_C_motif"/>
</dbReference>
<accession>A0A3S3QVQ1</accession>
<gene>
    <name evidence="1" type="ORF">VT99_10354</name>
</gene>
<protein>
    <submittedName>
        <fullName evidence="1">SEC-C motif-containing protein</fullName>
    </submittedName>
</protein>
<reference evidence="1 2" key="1">
    <citation type="submission" date="2017-01" db="EMBL/GenBank/DDBJ databases">
        <title>The cable genome- insights into the physiology and evolution of filamentous bacteria capable of sulfide oxidation via long distance electron transfer.</title>
        <authorList>
            <person name="Schreiber L."/>
            <person name="Bjerg J.T."/>
            <person name="Boggild A."/>
            <person name="Van De Vossenberg J."/>
            <person name="Meysman F."/>
            <person name="Nielsen L.P."/>
            <person name="Schramm A."/>
            <person name="Kjeldsen K.U."/>
        </authorList>
    </citation>
    <scope>NUCLEOTIDE SEQUENCE [LARGE SCALE GENOMIC DNA]</scope>
    <source>
        <strain evidence="1">A2</strain>
    </source>
</reference>
<dbReference type="Proteomes" id="UP000286862">
    <property type="component" value="Unassembled WGS sequence"/>
</dbReference>